<proteinExistence type="predicted"/>
<protein>
    <submittedName>
        <fullName evidence="1">Uncharacterized protein</fullName>
    </submittedName>
</protein>
<name>X0X354_9ZZZZ</name>
<reference evidence="1" key="1">
    <citation type="journal article" date="2014" name="Front. Microbiol.">
        <title>High frequency of phylogenetically diverse reductive dehalogenase-homologous genes in deep subseafloor sedimentary metagenomes.</title>
        <authorList>
            <person name="Kawai M."/>
            <person name="Futagami T."/>
            <person name="Toyoda A."/>
            <person name="Takaki Y."/>
            <person name="Nishi S."/>
            <person name="Hori S."/>
            <person name="Arai W."/>
            <person name="Tsubouchi T."/>
            <person name="Morono Y."/>
            <person name="Uchiyama I."/>
            <person name="Ito T."/>
            <person name="Fujiyama A."/>
            <person name="Inagaki F."/>
            <person name="Takami H."/>
        </authorList>
    </citation>
    <scope>NUCLEOTIDE SEQUENCE</scope>
    <source>
        <strain evidence="1">Expedition CK06-06</strain>
    </source>
</reference>
<comment type="caution">
    <text evidence="1">The sequence shown here is derived from an EMBL/GenBank/DDBJ whole genome shotgun (WGS) entry which is preliminary data.</text>
</comment>
<dbReference type="AlphaFoldDB" id="X0X354"/>
<feature type="non-terminal residue" evidence="1">
    <location>
        <position position="159"/>
    </location>
</feature>
<gene>
    <name evidence="1" type="ORF">S01H1_60283</name>
</gene>
<evidence type="ECO:0000313" key="1">
    <source>
        <dbReference type="EMBL" id="GAG19431.1"/>
    </source>
</evidence>
<accession>X0X354</accession>
<organism evidence="1">
    <name type="scientific">marine sediment metagenome</name>
    <dbReference type="NCBI Taxonomy" id="412755"/>
    <lineage>
        <taxon>unclassified sequences</taxon>
        <taxon>metagenomes</taxon>
        <taxon>ecological metagenomes</taxon>
    </lineage>
</organism>
<dbReference type="EMBL" id="BARS01039485">
    <property type="protein sequence ID" value="GAG19431.1"/>
    <property type="molecule type" value="Genomic_DNA"/>
</dbReference>
<sequence length="159" mass="18857">MNKQERVFLERKPQIFLLGDFESAGFKEAKTDYGQSKKMDDYDITWYEAVITCCNMIFTHTPKPRSLSALWLDNVLYQEETPVTNVKFDEQGYQEFYDLRKAAEKNPDNINALFEYSPPIKDYAIPPPNTYARQIFTYATRMTWDDITHSNENRDKLRR</sequence>